<dbReference type="InterPro" id="IPR051136">
    <property type="entry name" value="Intracellular_Lectin-GPT"/>
</dbReference>
<dbReference type="GO" id="GO:0005789">
    <property type="term" value="C:endoplasmic reticulum membrane"/>
    <property type="evidence" value="ECO:0007669"/>
    <property type="project" value="TreeGrafter"/>
</dbReference>
<evidence type="ECO:0000256" key="6">
    <source>
        <dbReference type="ARBA" id="ARBA00023136"/>
    </source>
</evidence>
<dbReference type="InterPro" id="IPR013320">
    <property type="entry name" value="ConA-like_dom_sf"/>
</dbReference>
<evidence type="ECO:0000313" key="11">
    <source>
        <dbReference type="EMBL" id="CAH2273400.1"/>
    </source>
</evidence>
<evidence type="ECO:0000259" key="10">
    <source>
        <dbReference type="PROSITE" id="PS51328"/>
    </source>
</evidence>
<dbReference type="InterPro" id="IPR005052">
    <property type="entry name" value="Lectin_leg"/>
</dbReference>
<gene>
    <name evidence="11" type="ORF">PECUL_23A047833</name>
</gene>
<sequence>MAFPSWLLFSFVLPSFLQAQDQPAHRRFEYKYSFKGPHVTLPDGTVPFWDLYGDAIPGPDEVRLVPSLKHHKGSMWTQLNASFPHWEVDVSLNIVGRTREGADGLAIWYTREPGQTGTVYGSADQWDGVGVIFDTFDNDFKGNNPAILIIGNNGKLNYDYSHDGVSQALGSCVLNFRNTIRPFRAKISYFKRTLRVAVHTGRTPGDDTYELCAQVSNMVIPSTGYFGLSASTGFLADDHDVFSFMIYSLSRTWEESPSAQIPDAEKDKFLQEFEEFQKELEKNMRDFEKTHPKQGEDLFESDSQRELDMILAGQARVLEEISVLNKRLNMTLEEQIRQRDILSRSAANETTTVKKDHAHGVLETVMNGIPDLLAMTRDLKSDILKMAAKAKHPTSSSGKDSGSLSASNVSDFQQDFLKIKRNLQSLVKNSASTHKSPCPTDIVQSSCLSSGVFLTFLLLQTVCSMIYMLFSKTNSTTKKFY</sequence>
<dbReference type="EMBL" id="OW240914">
    <property type="protein sequence ID" value="CAH2273400.1"/>
    <property type="molecule type" value="Genomic_DNA"/>
</dbReference>
<keyword evidence="3 9" id="KW-0732">Signal</keyword>
<dbReference type="SUPFAM" id="SSF49899">
    <property type="entry name" value="Concanavalin A-like lectins/glucanases"/>
    <property type="match status" value="1"/>
</dbReference>
<evidence type="ECO:0000256" key="7">
    <source>
        <dbReference type="ARBA" id="ARBA00023157"/>
    </source>
</evidence>
<evidence type="ECO:0000256" key="9">
    <source>
        <dbReference type="SAM" id="SignalP"/>
    </source>
</evidence>
<dbReference type="Pfam" id="PF03388">
    <property type="entry name" value="Lectin_leg-like"/>
    <property type="match status" value="1"/>
</dbReference>
<dbReference type="GO" id="GO:0030134">
    <property type="term" value="C:COPII-coated ER to Golgi transport vesicle"/>
    <property type="evidence" value="ECO:0007669"/>
    <property type="project" value="TreeGrafter"/>
</dbReference>
<keyword evidence="6 8" id="KW-0472">Membrane</keyword>
<evidence type="ECO:0000256" key="3">
    <source>
        <dbReference type="ARBA" id="ARBA00022729"/>
    </source>
</evidence>
<dbReference type="PANTHER" id="PTHR12223:SF43">
    <property type="entry name" value="LECTIN, MANNOSE-BINDING, 1"/>
    <property type="match status" value="1"/>
</dbReference>
<keyword evidence="2 8" id="KW-0812">Transmembrane</keyword>
<keyword evidence="4" id="KW-0430">Lectin</keyword>
<dbReference type="GO" id="GO:0006888">
    <property type="term" value="P:endoplasmic reticulum to Golgi vesicle-mediated transport"/>
    <property type="evidence" value="ECO:0007669"/>
    <property type="project" value="TreeGrafter"/>
</dbReference>
<dbReference type="Proteomes" id="UP001295444">
    <property type="component" value="Chromosome 03"/>
</dbReference>
<dbReference type="PROSITE" id="PS51328">
    <property type="entry name" value="L_LECTIN_LIKE"/>
    <property type="match status" value="1"/>
</dbReference>
<feature type="signal peptide" evidence="9">
    <location>
        <begin position="1"/>
        <end position="19"/>
    </location>
</feature>
<feature type="domain" description="L-type lectin-like" evidence="10">
    <location>
        <begin position="26"/>
        <end position="249"/>
    </location>
</feature>
<dbReference type="GO" id="GO:0000139">
    <property type="term" value="C:Golgi membrane"/>
    <property type="evidence" value="ECO:0007669"/>
    <property type="project" value="TreeGrafter"/>
</dbReference>
<dbReference type="AlphaFoldDB" id="A0AAD1VXS9"/>
<organism evidence="11 12">
    <name type="scientific">Pelobates cultripes</name>
    <name type="common">Western spadefoot toad</name>
    <dbReference type="NCBI Taxonomy" id="61616"/>
    <lineage>
        <taxon>Eukaryota</taxon>
        <taxon>Metazoa</taxon>
        <taxon>Chordata</taxon>
        <taxon>Craniata</taxon>
        <taxon>Vertebrata</taxon>
        <taxon>Euteleostomi</taxon>
        <taxon>Amphibia</taxon>
        <taxon>Batrachia</taxon>
        <taxon>Anura</taxon>
        <taxon>Pelobatoidea</taxon>
        <taxon>Pelobatidae</taxon>
        <taxon>Pelobates</taxon>
    </lineage>
</organism>
<keyword evidence="12" id="KW-1185">Reference proteome</keyword>
<evidence type="ECO:0000313" key="12">
    <source>
        <dbReference type="Proteomes" id="UP001295444"/>
    </source>
</evidence>
<keyword evidence="5 8" id="KW-1133">Transmembrane helix</keyword>
<dbReference type="Gene3D" id="2.60.120.200">
    <property type="match status" value="1"/>
</dbReference>
<name>A0AAD1VXS9_PELCU</name>
<feature type="transmembrane region" description="Helical" evidence="8">
    <location>
        <begin position="448"/>
        <end position="470"/>
    </location>
</feature>
<evidence type="ECO:0000256" key="8">
    <source>
        <dbReference type="SAM" id="Phobius"/>
    </source>
</evidence>
<protein>
    <submittedName>
        <fullName evidence="11">ERGIC-53-like isoform X1</fullName>
    </submittedName>
</protein>
<dbReference type="PANTHER" id="PTHR12223">
    <property type="entry name" value="VESICULAR MANNOSE-BINDING LECTIN"/>
    <property type="match status" value="1"/>
</dbReference>
<dbReference type="GO" id="GO:0005537">
    <property type="term" value="F:D-mannose binding"/>
    <property type="evidence" value="ECO:0007669"/>
    <property type="project" value="TreeGrafter"/>
</dbReference>
<feature type="chain" id="PRO_5041942669" evidence="9">
    <location>
        <begin position="20"/>
        <end position="481"/>
    </location>
</feature>
<accession>A0AAD1VXS9</accession>
<proteinExistence type="predicted"/>
<reference evidence="11" key="1">
    <citation type="submission" date="2022-03" db="EMBL/GenBank/DDBJ databases">
        <authorList>
            <person name="Alioto T."/>
            <person name="Alioto T."/>
            <person name="Gomez Garrido J."/>
        </authorList>
    </citation>
    <scope>NUCLEOTIDE SEQUENCE</scope>
</reference>
<evidence type="ECO:0000256" key="1">
    <source>
        <dbReference type="ARBA" id="ARBA00004151"/>
    </source>
</evidence>
<keyword evidence="7" id="KW-1015">Disulfide bond</keyword>
<comment type="subcellular location">
    <subcellularLocation>
        <location evidence="1">Endoplasmic reticulum-Golgi intermediate compartment membrane</location>
        <topology evidence="1">Single-pass type I membrane protein</topology>
    </subcellularLocation>
</comment>
<evidence type="ECO:0000256" key="4">
    <source>
        <dbReference type="ARBA" id="ARBA00022734"/>
    </source>
</evidence>
<dbReference type="GO" id="GO:0033116">
    <property type="term" value="C:endoplasmic reticulum-Golgi intermediate compartment membrane"/>
    <property type="evidence" value="ECO:0007669"/>
    <property type="project" value="UniProtKB-SubCell"/>
</dbReference>
<evidence type="ECO:0000256" key="2">
    <source>
        <dbReference type="ARBA" id="ARBA00022692"/>
    </source>
</evidence>
<dbReference type="FunFam" id="2.60.120.200:FF:000028">
    <property type="entry name" value="Blast:Protein ERGIC-53"/>
    <property type="match status" value="1"/>
</dbReference>
<evidence type="ECO:0000256" key="5">
    <source>
        <dbReference type="ARBA" id="ARBA00022989"/>
    </source>
</evidence>